<keyword evidence="2" id="KW-1185">Reference proteome</keyword>
<comment type="caution">
    <text evidence="1">The sequence shown here is derived from an EMBL/GenBank/DDBJ whole genome shotgun (WGS) entry which is preliminary data.</text>
</comment>
<proteinExistence type="predicted"/>
<evidence type="ECO:0000313" key="2">
    <source>
        <dbReference type="Proteomes" id="UP001165960"/>
    </source>
</evidence>
<sequence length="142" mass="15484">MEPPVTPKPMPASSHNLPTDHTSKLFGIVYIALTEVIDTIILAAGLWSWVGRSFSYLFKLAPLLWWALPANNLVCIIPENDGPAAQAWIPDTANPHESWVLQLAGQVNPHVGTWGPWATAINYLVNIAPTLYMAFQALLTGG</sequence>
<evidence type="ECO:0000313" key="1">
    <source>
        <dbReference type="EMBL" id="KAJ9077050.1"/>
    </source>
</evidence>
<dbReference type="Proteomes" id="UP001165960">
    <property type="component" value="Unassembled WGS sequence"/>
</dbReference>
<reference evidence="1" key="1">
    <citation type="submission" date="2022-04" db="EMBL/GenBank/DDBJ databases">
        <title>Genome of the entomopathogenic fungus Entomophthora muscae.</title>
        <authorList>
            <person name="Elya C."/>
            <person name="Lovett B.R."/>
            <person name="Lee E."/>
            <person name="Macias A.M."/>
            <person name="Hajek A.E."/>
            <person name="De Bivort B.L."/>
            <person name="Kasson M.T."/>
            <person name="De Fine Licht H.H."/>
            <person name="Stajich J.E."/>
        </authorList>
    </citation>
    <scope>NUCLEOTIDE SEQUENCE</scope>
    <source>
        <strain evidence="1">Berkeley</strain>
    </source>
</reference>
<gene>
    <name evidence="1" type="ORF">DSO57_1020312</name>
</gene>
<organism evidence="1 2">
    <name type="scientific">Entomophthora muscae</name>
    <dbReference type="NCBI Taxonomy" id="34485"/>
    <lineage>
        <taxon>Eukaryota</taxon>
        <taxon>Fungi</taxon>
        <taxon>Fungi incertae sedis</taxon>
        <taxon>Zoopagomycota</taxon>
        <taxon>Entomophthoromycotina</taxon>
        <taxon>Entomophthoromycetes</taxon>
        <taxon>Entomophthorales</taxon>
        <taxon>Entomophthoraceae</taxon>
        <taxon>Entomophthora</taxon>
    </lineage>
</organism>
<name>A0ACC2TQN4_9FUNG</name>
<protein>
    <submittedName>
        <fullName evidence="1">Uncharacterized protein</fullName>
    </submittedName>
</protein>
<accession>A0ACC2TQN4</accession>
<dbReference type="EMBL" id="QTSX02002224">
    <property type="protein sequence ID" value="KAJ9077050.1"/>
    <property type="molecule type" value="Genomic_DNA"/>
</dbReference>